<dbReference type="SUPFAM" id="SSF54928">
    <property type="entry name" value="RNA-binding domain, RBD"/>
    <property type="match status" value="1"/>
</dbReference>
<dbReference type="Pfam" id="PF00076">
    <property type="entry name" value="RRM_1"/>
    <property type="match status" value="1"/>
</dbReference>
<dbReference type="PROSITE" id="PS50102">
    <property type="entry name" value="RRM"/>
    <property type="match status" value="1"/>
</dbReference>
<keyword evidence="5" id="KW-1185">Reference proteome</keyword>
<dbReference type="EMBL" id="JABFUD020000020">
    <property type="protein sequence ID" value="KAI5064071.1"/>
    <property type="molecule type" value="Genomic_DNA"/>
</dbReference>
<evidence type="ECO:0000259" key="3">
    <source>
        <dbReference type="PROSITE" id="PS50102"/>
    </source>
</evidence>
<dbReference type="InterPro" id="IPR000504">
    <property type="entry name" value="RRM_dom"/>
</dbReference>
<reference evidence="4" key="1">
    <citation type="submission" date="2021-01" db="EMBL/GenBank/DDBJ databases">
        <title>Adiantum capillus-veneris genome.</title>
        <authorList>
            <person name="Fang Y."/>
            <person name="Liao Q."/>
        </authorList>
    </citation>
    <scope>NUCLEOTIDE SEQUENCE</scope>
    <source>
        <strain evidence="4">H3</strain>
        <tissue evidence="4">Leaf</tissue>
    </source>
</reference>
<gene>
    <name evidence="4" type="ORF">GOP47_0020741</name>
</gene>
<accession>A0A9D4U9Q3</accession>
<feature type="domain" description="RRM" evidence="3">
    <location>
        <begin position="23"/>
        <end position="97"/>
    </location>
</feature>
<evidence type="ECO:0000256" key="1">
    <source>
        <dbReference type="PROSITE-ProRule" id="PRU00176"/>
    </source>
</evidence>
<feature type="region of interest" description="Disordered" evidence="2">
    <location>
        <begin position="160"/>
        <end position="197"/>
    </location>
</feature>
<dbReference type="PANTHER" id="PTHR32343:SF10">
    <property type="entry name" value="RNA-BINDING REGION RNP-1 DOMAIN-CONTAINING PROTEIN"/>
    <property type="match status" value="1"/>
</dbReference>
<dbReference type="InterPro" id="IPR035979">
    <property type="entry name" value="RBD_domain_sf"/>
</dbReference>
<evidence type="ECO:0000256" key="2">
    <source>
        <dbReference type="SAM" id="MobiDB-lite"/>
    </source>
</evidence>
<feature type="compositionally biased region" description="Basic and acidic residues" evidence="2">
    <location>
        <begin position="160"/>
        <end position="176"/>
    </location>
</feature>
<proteinExistence type="predicted"/>
<sequence length="350" mass="37131">MLRDEIGARSNSLDSSCIRVMAGTVKVSNISSKATIKEIEEFFSFSGKIESVNLNSDEDESQTAYVTFTDQNSVKIALLLSGSAILDKEVTISPCYNTATAETETSSPLEPVEPAKSSFEAQGSIPTQARLGAINRAQEIVKSMLSGGFSLGKDAMKRENSLDEKSKNATDSDALKDLGNGSLDRRKSEDLKAGDNAHIPAGIVSNVDEGKDKDRAFDDVNDSTCNHTSATMGDSCDGGAHQAFQGGRRGSNNVRMGMQKCYKHVCAINEKLQIGQRTLSALATAQQGVANAGSAVANNKFVSAGGVWVNGALSRVALRNPNTSSHVNHDGGEGSPSQLTEMTTFVRPQE</sequence>
<feature type="compositionally biased region" description="Basic and acidic residues" evidence="2">
    <location>
        <begin position="183"/>
        <end position="195"/>
    </location>
</feature>
<dbReference type="PANTHER" id="PTHR32343">
    <property type="entry name" value="SERINE/ARGININE-RICH SPLICING FACTOR"/>
    <property type="match status" value="1"/>
</dbReference>
<dbReference type="GO" id="GO:0003723">
    <property type="term" value="F:RNA binding"/>
    <property type="evidence" value="ECO:0007669"/>
    <property type="project" value="UniProtKB-UniRule"/>
</dbReference>
<dbReference type="Gene3D" id="3.30.70.330">
    <property type="match status" value="1"/>
</dbReference>
<evidence type="ECO:0000313" key="5">
    <source>
        <dbReference type="Proteomes" id="UP000886520"/>
    </source>
</evidence>
<protein>
    <recommendedName>
        <fullName evidence="3">RRM domain-containing protein</fullName>
    </recommendedName>
</protein>
<dbReference type="SMART" id="SM00360">
    <property type="entry name" value="RRM"/>
    <property type="match status" value="1"/>
</dbReference>
<comment type="caution">
    <text evidence="4">The sequence shown here is derived from an EMBL/GenBank/DDBJ whole genome shotgun (WGS) entry which is preliminary data.</text>
</comment>
<evidence type="ECO:0000313" key="4">
    <source>
        <dbReference type="EMBL" id="KAI5064071.1"/>
    </source>
</evidence>
<feature type="region of interest" description="Disordered" evidence="2">
    <location>
        <begin position="321"/>
        <end position="350"/>
    </location>
</feature>
<dbReference type="Proteomes" id="UP000886520">
    <property type="component" value="Chromosome 20"/>
</dbReference>
<dbReference type="InterPro" id="IPR012677">
    <property type="entry name" value="Nucleotide-bd_a/b_plait_sf"/>
</dbReference>
<name>A0A9D4U9Q3_ADICA</name>
<organism evidence="4 5">
    <name type="scientific">Adiantum capillus-veneris</name>
    <name type="common">Maidenhair fern</name>
    <dbReference type="NCBI Taxonomy" id="13818"/>
    <lineage>
        <taxon>Eukaryota</taxon>
        <taxon>Viridiplantae</taxon>
        <taxon>Streptophyta</taxon>
        <taxon>Embryophyta</taxon>
        <taxon>Tracheophyta</taxon>
        <taxon>Polypodiopsida</taxon>
        <taxon>Polypodiidae</taxon>
        <taxon>Polypodiales</taxon>
        <taxon>Pteridineae</taxon>
        <taxon>Pteridaceae</taxon>
        <taxon>Vittarioideae</taxon>
        <taxon>Adiantum</taxon>
    </lineage>
</organism>
<dbReference type="OrthoDB" id="7763451at2759"/>
<dbReference type="AlphaFoldDB" id="A0A9D4U9Q3"/>
<keyword evidence="1" id="KW-0694">RNA-binding</keyword>